<accession>A0A382IPJ2</accession>
<dbReference type="Gene3D" id="3.20.20.140">
    <property type="entry name" value="Metal-dependent hydrolases"/>
    <property type="match status" value="1"/>
</dbReference>
<evidence type="ECO:0000256" key="1">
    <source>
        <dbReference type="ARBA" id="ARBA00023239"/>
    </source>
</evidence>
<feature type="non-terminal residue" evidence="3">
    <location>
        <position position="1"/>
    </location>
</feature>
<dbReference type="PANTHER" id="PTHR21240">
    <property type="entry name" value="2-AMINO-3-CARBOXYLMUCONATE-6-SEMIALDEHYDE DECARBOXYLASE"/>
    <property type="match status" value="1"/>
</dbReference>
<dbReference type="PANTHER" id="PTHR21240:SF28">
    <property type="entry name" value="ISO-OROTATE DECARBOXYLASE (EUROFUNG)"/>
    <property type="match status" value="1"/>
</dbReference>
<dbReference type="InterPro" id="IPR032466">
    <property type="entry name" value="Metal_Hydrolase"/>
</dbReference>
<protein>
    <recommendedName>
        <fullName evidence="2">Amidohydrolase-related domain-containing protein</fullName>
    </recommendedName>
</protein>
<dbReference type="EMBL" id="UINC01068283">
    <property type="protein sequence ID" value="SVC00793.1"/>
    <property type="molecule type" value="Genomic_DNA"/>
</dbReference>
<dbReference type="InterPro" id="IPR032465">
    <property type="entry name" value="ACMSD"/>
</dbReference>
<name>A0A382IPJ2_9ZZZZ</name>
<dbReference type="AlphaFoldDB" id="A0A382IPJ2"/>
<dbReference type="GO" id="GO:0005737">
    <property type="term" value="C:cytoplasm"/>
    <property type="evidence" value="ECO:0007669"/>
    <property type="project" value="TreeGrafter"/>
</dbReference>
<dbReference type="Pfam" id="PF04909">
    <property type="entry name" value="Amidohydro_2"/>
    <property type="match status" value="1"/>
</dbReference>
<reference evidence="3" key="1">
    <citation type="submission" date="2018-05" db="EMBL/GenBank/DDBJ databases">
        <authorList>
            <person name="Lanie J.A."/>
            <person name="Ng W.-L."/>
            <person name="Kazmierczak K.M."/>
            <person name="Andrzejewski T.M."/>
            <person name="Davidsen T.M."/>
            <person name="Wayne K.J."/>
            <person name="Tettelin H."/>
            <person name="Glass J.I."/>
            <person name="Rusch D."/>
            <person name="Podicherti R."/>
            <person name="Tsui H.-C.T."/>
            <person name="Winkler M.E."/>
        </authorList>
    </citation>
    <scope>NUCLEOTIDE SEQUENCE</scope>
</reference>
<dbReference type="InterPro" id="IPR006680">
    <property type="entry name" value="Amidohydro-rel"/>
</dbReference>
<organism evidence="3">
    <name type="scientific">marine metagenome</name>
    <dbReference type="NCBI Taxonomy" id="408172"/>
    <lineage>
        <taxon>unclassified sequences</taxon>
        <taxon>metagenomes</taxon>
        <taxon>ecological metagenomes</taxon>
    </lineage>
</organism>
<evidence type="ECO:0000259" key="2">
    <source>
        <dbReference type="Pfam" id="PF04909"/>
    </source>
</evidence>
<evidence type="ECO:0000313" key="3">
    <source>
        <dbReference type="EMBL" id="SVC00793.1"/>
    </source>
</evidence>
<feature type="non-terminal residue" evidence="3">
    <location>
        <position position="440"/>
    </location>
</feature>
<sequence length="440" mass="49420">EAGGEDAVTDFRTNMRGGRQGPGWYQMDWDERRDTRSVRAPWWALPTKNTFDRCTAMLPKLYHSRMDDFGLDFVVLYPTTGLGFHSIPNQEYRQLACHAYNEYAAAAYAEYQDRMTVAAVIPLHTPEEGIRELEHAHALGMKVAMIPSFVRRPVPSAARDYPELENQLFWLDNLSIDSEHDYDPFWARCIELGFPVAAHSGGMGFHERSSISNYMHNHMGHFAAAGEVLAKGLLMGGVTCRYPDLRVALLEGGVINGARLYTDIVGRWKKRNAAGLENLNPANIDLTRAQDLFQQYGDAATLAKLEQLPRSLGVGGHDIPPEVRDDFAAMGISRAEDIRDRFIPNFYFGCESDDTLAFTAFNRKANPFGEQVRAIMSFDLGHWDVLDMGHAAAEAYEQLEHELISEEDFRNFAFSFSVQLYAGNNPGFFDGTRIADAVKA</sequence>
<gene>
    <name evidence="3" type="ORF">METZ01_LOCUS253647</name>
</gene>
<keyword evidence="1" id="KW-0456">Lyase</keyword>
<feature type="domain" description="Amidohydrolase-related" evidence="2">
    <location>
        <begin position="93"/>
        <end position="264"/>
    </location>
</feature>
<proteinExistence type="predicted"/>
<dbReference type="GO" id="GO:0016787">
    <property type="term" value="F:hydrolase activity"/>
    <property type="evidence" value="ECO:0007669"/>
    <property type="project" value="InterPro"/>
</dbReference>
<dbReference type="SUPFAM" id="SSF51556">
    <property type="entry name" value="Metallo-dependent hydrolases"/>
    <property type="match status" value="1"/>
</dbReference>
<dbReference type="GO" id="GO:0019748">
    <property type="term" value="P:secondary metabolic process"/>
    <property type="evidence" value="ECO:0007669"/>
    <property type="project" value="TreeGrafter"/>
</dbReference>
<dbReference type="GO" id="GO:0016831">
    <property type="term" value="F:carboxy-lyase activity"/>
    <property type="evidence" value="ECO:0007669"/>
    <property type="project" value="InterPro"/>
</dbReference>